<reference evidence="2 3" key="1">
    <citation type="submission" date="2013-11" db="EMBL/GenBank/DDBJ databases">
        <title>Genome sequencing of Stegodyphus mimosarum.</title>
        <authorList>
            <person name="Bechsgaard J."/>
        </authorList>
    </citation>
    <scope>NUCLEOTIDE SEQUENCE [LARGE SCALE GENOMIC DNA]</scope>
</reference>
<evidence type="ECO:0000259" key="1">
    <source>
        <dbReference type="Pfam" id="PF13843"/>
    </source>
</evidence>
<dbReference type="Proteomes" id="UP000054359">
    <property type="component" value="Unassembled WGS sequence"/>
</dbReference>
<gene>
    <name evidence="2" type="ORF">X975_21500</name>
</gene>
<evidence type="ECO:0000313" key="3">
    <source>
        <dbReference type="Proteomes" id="UP000054359"/>
    </source>
</evidence>
<name>A0A087SYU1_STEMI</name>
<keyword evidence="3" id="KW-1185">Reference proteome</keyword>
<dbReference type="OrthoDB" id="6434509at2759"/>
<dbReference type="STRING" id="407821.A0A087SYU1"/>
<feature type="non-terminal residue" evidence="2">
    <location>
        <position position="91"/>
    </location>
</feature>
<evidence type="ECO:0000313" key="2">
    <source>
        <dbReference type="EMBL" id="KFM58030.1"/>
    </source>
</evidence>
<dbReference type="AlphaFoldDB" id="A0A087SYU1"/>
<proteinExistence type="predicted"/>
<dbReference type="EMBL" id="KK112589">
    <property type="protein sequence ID" value="KFM58030.1"/>
    <property type="molecule type" value="Genomic_DNA"/>
</dbReference>
<dbReference type="Pfam" id="PF13843">
    <property type="entry name" value="DDE_Tnp_1_7"/>
    <property type="match status" value="1"/>
</dbReference>
<sequence>MKQKDMRNIGKINDSFQLQLMKSLIGFLIFSGYHNLCSERDFWSEKDLMVLTEKNAMSRNKYLEIKSVIHFANNYAAMKKKSDHTFKIGKL</sequence>
<feature type="domain" description="PiggyBac transposable element-derived protein" evidence="1">
    <location>
        <begin position="15"/>
        <end position="91"/>
    </location>
</feature>
<organism evidence="2 3">
    <name type="scientific">Stegodyphus mimosarum</name>
    <name type="common">African social velvet spider</name>
    <dbReference type="NCBI Taxonomy" id="407821"/>
    <lineage>
        <taxon>Eukaryota</taxon>
        <taxon>Metazoa</taxon>
        <taxon>Ecdysozoa</taxon>
        <taxon>Arthropoda</taxon>
        <taxon>Chelicerata</taxon>
        <taxon>Arachnida</taxon>
        <taxon>Araneae</taxon>
        <taxon>Araneomorphae</taxon>
        <taxon>Entelegynae</taxon>
        <taxon>Eresoidea</taxon>
        <taxon>Eresidae</taxon>
        <taxon>Stegodyphus</taxon>
    </lineage>
</organism>
<accession>A0A087SYU1</accession>
<dbReference type="InterPro" id="IPR029526">
    <property type="entry name" value="PGBD"/>
</dbReference>
<protein>
    <recommendedName>
        <fullName evidence="1">PiggyBac transposable element-derived protein domain-containing protein</fullName>
    </recommendedName>
</protein>